<dbReference type="InterPro" id="IPR034333">
    <property type="entry name" value="GST_Zeta_N"/>
</dbReference>
<dbReference type="HOGENOM" id="CLU_011226_20_1_6"/>
<dbReference type="InterPro" id="IPR040079">
    <property type="entry name" value="Glutathione_S-Trfase"/>
</dbReference>
<evidence type="ECO:0000259" key="2">
    <source>
        <dbReference type="PROSITE" id="PS50404"/>
    </source>
</evidence>
<dbReference type="PANTHER" id="PTHR42673:SF21">
    <property type="entry name" value="GLUTATHIONE S-TRANSFERASE YFCF"/>
    <property type="match status" value="1"/>
</dbReference>
<sequence>MAELLRLYSYWRSSAAYRVRIGLNLKGLRYELIPMHLVRDGGQQHQPEYARLNPQRMVPTLMHGGRVMRQSLSILEYLDESWPERPLLPATARDRARVRALSQLVAADIHPLDNLRVRRYFEEEWGVPPVERDAWMRHWIAEGFQALETLLADDLATGTYCHGEAPGMADCCLVPQVYSARRFGLDMSAWPTITRIEQACMALPAFGQASPEQQPDAPQAQAASA</sequence>
<proteinExistence type="inferred from homology"/>
<dbReference type="GO" id="GO:0006749">
    <property type="term" value="P:glutathione metabolic process"/>
    <property type="evidence" value="ECO:0007669"/>
    <property type="project" value="TreeGrafter"/>
</dbReference>
<dbReference type="CDD" id="cd03191">
    <property type="entry name" value="GST_C_Zeta"/>
    <property type="match status" value="1"/>
</dbReference>
<dbReference type="Gene3D" id="1.20.1050.10">
    <property type="match status" value="1"/>
</dbReference>
<dbReference type="EMBL" id="CP003093">
    <property type="protein sequence ID" value="AER55129.1"/>
    <property type="molecule type" value="Genomic_DNA"/>
</dbReference>
<dbReference type="GO" id="GO:0004364">
    <property type="term" value="F:glutathione transferase activity"/>
    <property type="evidence" value="ECO:0007669"/>
    <property type="project" value="TreeGrafter"/>
</dbReference>
<dbReference type="InterPro" id="IPR034330">
    <property type="entry name" value="GST_Zeta_C"/>
</dbReference>
<dbReference type="CDD" id="cd03042">
    <property type="entry name" value="GST_N_Zeta"/>
    <property type="match status" value="1"/>
</dbReference>
<dbReference type="SUPFAM" id="SSF52833">
    <property type="entry name" value="Thioredoxin-like"/>
    <property type="match status" value="1"/>
</dbReference>
<dbReference type="GO" id="GO:0016034">
    <property type="term" value="F:maleylacetoacetate isomerase activity"/>
    <property type="evidence" value="ECO:0007669"/>
    <property type="project" value="TreeGrafter"/>
</dbReference>
<dbReference type="PROSITE" id="PS50405">
    <property type="entry name" value="GST_CTER"/>
    <property type="match status" value="1"/>
</dbReference>
<dbReference type="KEGG" id="psd:DSC_02380"/>
<reference evidence="4 5" key="1">
    <citation type="journal article" date="2012" name="J. Bacteriol.">
        <title>Complete Genome Sequence of the BTEX-Degrading Bacterium Pseudoxanthomonas spadix BD-a59.</title>
        <authorList>
            <person name="Lee S.H."/>
            <person name="Jin H.M."/>
            <person name="Lee H.J."/>
            <person name="Kim J.M."/>
            <person name="Jeon C.O."/>
        </authorList>
    </citation>
    <scope>NUCLEOTIDE SEQUENCE [LARGE SCALE GENOMIC DNA]</scope>
    <source>
        <strain evidence="4 5">BD-a59</strain>
    </source>
</reference>
<dbReference type="Pfam" id="PF13417">
    <property type="entry name" value="GST_N_3"/>
    <property type="match status" value="1"/>
</dbReference>
<dbReference type="InterPro" id="IPR036282">
    <property type="entry name" value="Glutathione-S-Trfase_C_sf"/>
</dbReference>
<dbReference type="SFLD" id="SFLDS00019">
    <property type="entry name" value="Glutathione_Transferase_(cytos"/>
    <property type="match status" value="1"/>
</dbReference>
<organism evidence="4 5">
    <name type="scientific">Pseudoxanthomonas spadix (strain BD-a59)</name>
    <dbReference type="NCBI Taxonomy" id="1045855"/>
    <lineage>
        <taxon>Bacteria</taxon>
        <taxon>Pseudomonadati</taxon>
        <taxon>Pseudomonadota</taxon>
        <taxon>Gammaproteobacteria</taxon>
        <taxon>Lysobacterales</taxon>
        <taxon>Lysobacteraceae</taxon>
        <taxon>Pseudoxanthomonas</taxon>
    </lineage>
</organism>
<comment type="similarity">
    <text evidence="1">Belongs to the GST superfamily. Zeta family.</text>
</comment>
<dbReference type="InterPro" id="IPR005955">
    <property type="entry name" value="GST_Zeta"/>
</dbReference>
<dbReference type="GO" id="GO:0005737">
    <property type="term" value="C:cytoplasm"/>
    <property type="evidence" value="ECO:0007669"/>
    <property type="project" value="InterPro"/>
</dbReference>
<dbReference type="InterPro" id="IPR004045">
    <property type="entry name" value="Glutathione_S-Trfase_N"/>
</dbReference>
<dbReference type="SFLD" id="SFLDG00358">
    <property type="entry name" value="Main_(cytGST)"/>
    <property type="match status" value="1"/>
</dbReference>
<dbReference type="Gene3D" id="3.40.30.10">
    <property type="entry name" value="Glutaredoxin"/>
    <property type="match status" value="1"/>
</dbReference>
<gene>
    <name evidence="4" type="ordered locus">DSC_02380</name>
</gene>
<accession>G7UVL2</accession>
<dbReference type="AlphaFoldDB" id="G7UVL2"/>
<dbReference type="eggNOG" id="COG0625">
    <property type="taxonomic scope" value="Bacteria"/>
</dbReference>
<dbReference type="RefSeq" id="WP_014159307.1">
    <property type="nucleotide sequence ID" value="NC_016147.2"/>
</dbReference>
<evidence type="ECO:0000259" key="3">
    <source>
        <dbReference type="PROSITE" id="PS50405"/>
    </source>
</evidence>
<name>G7UVL2_PSEUP</name>
<dbReference type="InterPro" id="IPR010987">
    <property type="entry name" value="Glutathione-S-Trfase_C-like"/>
</dbReference>
<dbReference type="InterPro" id="IPR036249">
    <property type="entry name" value="Thioredoxin-like_sf"/>
</dbReference>
<feature type="domain" description="GST C-terminal" evidence="3">
    <location>
        <begin position="91"/>
        <end position="219"/>
    </location>
</feature>
<evidence type="ECO:0000256" key="1">
    <source>
        <dbReference type="ARBA" id="ARBA00010007"/>
    </source>
</evidence>
<feature type="domain" description="GST N-terminal" evidence="2">
    <location>
        <begin position="3"/>
        <end position="86"/>
    </location>
</feature>
<dbReference type="SUPFAM" id="SSF47616">
    <property type="entry name" value="GST C-terminal domain-like"/>
    <property type="match status" value="1"/>
</dbReference>
<protein>
    <submittedName>
        <fullName evidence="4">Maleylacetoacetate isomerase</fullName>
    </submittedName>
</protein>
<dbReference type="FunFam" id="1.20.1050.10:FF:000017">
    <property type="entry name" value="Maleylacetoacetate isomerase"/>
    <property type="match status" value="1"/>
</dbReference>
<dbReference type="PANTHER" id="PTHR42673">
    <property type="entry name" value="MALEYLACETOACETATE ISOMERASE"/>
    <property type="match status" value="1"/>
</dbReference>
<evidence type="ECO:0000313" key="5">
    <source>
        <dbReference type="Proteomes" id="UP000005870"/>
    </source>
</evidence>
<dbReference type="NCBIfam" id="TIGR01262">
    <property type="entry name" value="maiA"/>
    <property type="match status" value="1"/>
</dbReference>
<keyword evidence="4" id="KW-0413">Isomerase</keyword>
<dbReference type="GO" id="GO:0006559">
    <property type="term" value="P:L-phenylalanine catabolic process"/>
    <property type="evidence" value="ECO:0007669"/>
    <property type="project" value="TreeGrafter"/>
</dbReference>
<dbReference type="Proteomes" id="UP000005870">
    <property type="component" value="Chromosome"/>
</dbReference>
<evidence type="ECO:0000313" key="4">
    <source>
        <dbReference type="EMBL" id="AER55129.1"/>
    </source>
</evidence>
<dbReference type="STRING" id="1045855.DSC_02380"/>
<dbReference type="OrthoDB" id="509852at2"/>
<dbReference type="PROSITE" id="PS50404">
    <property type="entry name" value="GST_NTER"/>
    <property type="match status" value="1"/>
</dbReference>
<keyword evidence="5" id="KW-1185">Reference proteome</keyword>